<evidence type="ECO:0000313" key="2">
    <source>
        <dbReference type="Proteomes" id="UP000814033"/>
    </source>
</evidence>
<organism evidence="1 2">
    <name type="scientific">Auriscalpium vulgare</name>
    <dbReference type="NCBI Taxonomy" id="40419"/>
    <lineage>
        <taxon>Eukaryota</taxon>
        <taxon>Fungi</taxon>
        <taxon>Dikarya</taxon>
        <taxon>Basidiomycota</taxon>
        <taxon>Agaricomycotina</taxon>
        <taxon>Agaricomycetes</taxon>
        <taxon>Russulales</taxon>
        <taxon>Auriscalpiaceae</taxon>
        <taxon>Auriscalpium</taxon>
    </lineage>
</organism>
<comment type="caution">
    <text evidence="1">The sequence shown here is derived from an EMBL/GenBank/DDBJ whole genome shotgun (WGS) entry which is preliminary data.</text>
</comment>
<dbReference type="EMBL" id="MU275862">
    <property type="protein sequence ID" value="KAI0050401.1"/>
    <property type="molecule type" value="Genomic_DNA"/>
</dbReference>
<gene>
    <name evidence="1" type="ORF">FA95DRAFT_622818</name>
</gene>
<proteinExistence type="predicted"/>
<evidence type="ECO:0000313" key="1">
    <source>
        <dbReference type="EMBL" id="KAI0050401.1"/>
    </source>
</evidence>
<sequence>MDSSTIASPVVLELHLDSTRHIPPELLSLIFNFCTTQPPPSRASKSDLPIDPWHWPMITHVCARWRVIALATPSLWQQVDLAAALPWTEAAVLRAPAAGPLQIACSRPFRLMGDRIPLVRGLMSRVRTLHICDNLHADVSLCFAAALGVPAPLLEHASLRARVFAELPRELFGGHAPLLRSLVLDEIKLSEEMDTCILSGLVSLSIGCDLYEDISVPLRFLRSSPALEDLTLRACCLEMSSEPTPDALVHLPHLSRLSLDGDMSSVAHTLAHLRIPSTTAITVSSTTSDWDAIDHILREVRAHLVRTDVALPFLSVALGICDARAAIRVRASRCEDPGMRTEALVDFDFKVQYGMGDHSGMLGALVAAMHYALDGPCYLDIAVDDDAVGVWDHPVWRGLLHTDFAGRVEMIRAPVRAARELCEALRVSRDAEPAWFACRQLTALRLVVDDTEGIDRDGEVERLVGAVSACVKERGDEGLPVRVEVEGGTWEHLEREMQVVIPGMIVLRKAI</sequence>
<reference evidence="1" key="1">
    <citation type="submission" date="2021-02" db="EMBL/GenBank/DDBJ databases">
        <authorList>
            <consortium name="DOE Joint Genome Institute"/>
            <person name="Ahrendt S."/>
            <person name="Looney B.P."/>
            <person name="Miyauchi S."/>
            <person name="Morin E."/>
            <person name="Drula E."/>
            <person name="Courty P.E."/>
            <person name="Chicoki N."/>
            <person name="Fauchery L."/>
            <person name="Kohler A."/>
            <person name="Kuo A."/>
            <person name="Labutti K."/>
            <person name="Pangilinan J."/>
            <person name="Lipzen A."/>
            <person name="Riley R."/>
            <person name="Andreopoulos W."/>
            <person name="He G."/>
            <person name="Johnson J."/>
            <person name="Barry K.W."/>
            <person name="Grigoriev I.V."/>
            <person name="Nagy L."/>
            <person name="Hibbett D."/>
            <person name="Henrissat B."/>
            <person name="Matheny P.B."/>
            <person name="Labbe J."/>
            <person name="Martin F."/>
        </authorList>
    </citation>
    <scope>NUCLEOTIDE SEQUENCE</scope>
    <source>
        <strain evidence="1">FP105234-sp</strain>
    </source>
</reference>
<keyword evidence="2" id="KW-1185">Reference proteome</keyword>
<dbReference type="Proteomes" id="UP000814033">
    <property type="component" value="Unassembled WGS sequence"/>
</dbReference>
<name>A0ACB8S3E3_9AGAM</name>
<reference evidence="1" key="2">
    <citation type="journal article" date="2022" name="New Phytol.">
        <title>Evolutionary transition to the ectomycorrhizal habit in the genomes of a hyperdiverse lineage of mushroom-forming fungi.</title>
        <authorList>
            <person name="Looney B."/>
            <person name="Miyauchi S."/>
            <person name="Morin E."/>
            <person name="Drula E."/>
            <person name="Courty P.E."/>
            <person name="Kohler A."/>
            <person name="Kuo A."/>
            <person name="LaButti K."/>
            <person name="Pangilinan J."/>
            <person name="Lipzen A."/>
            <person name="Riley R."/>
            <person name="Andreopoulos W."/>
            <person name="He G."/>
            <person name="Johnson J."/>
            <person name="Nolan M."/>
            <person name="Tritt A."/>
            <person name="Barry K.W."/>
            <person name="Grigoriev I.V."/>
            <person name="Nagy L.G."/>
            <person name="Hibbett D."/>
            <person name="Henrissat B."/>
            <person name="Matheny P.B."/>
            <person name="Labbe J."/>
            <person name="Martin F.M."/>
        </authorList>
    </citation>
    <scope>NUCLEOTIDE SEQUENCE</scope>
    <source>
        <strain evidence="1">FP105234-sp</strain>
    </source>
</reference>
<accession>A0ACB8S3E3</accession>
<protein>
    <submittedName>
        <fullName evidence="1">Uncharacterized protein</fullName>
    </submittedName>
</protein>